<dbReference type="EMBL" id="BMVO01000004">
    <property type="protein sequence ID" value="GHA95866.1"/>
    <property type="molecule type" value="Genomic_DNA"/>
</dbReference>
<feature type="compositionally biased region" description="Basic and acidic residues" evidence="1">
    <location>
        <begin position="1"/>
        <end position="17"/>
    </location>
</feature>
<evidence type="ECO:0000313" key="2">
    <source>
        <dbReference type="EMBL" id="GHA95866.1"/>
    </source>
</evidence>
<dbReference type="Proteomes" id="UP000599437">
    <property type="component" value="Unassembled WGS sequence"/>
</dbReference>
<reference evidence="3" key="1">
    <citation type="journal article" date="2019" name="Int. J. Syst. Evol. Microbiol.">
        <title>The Global Catalogue of Microorganisms (GCM) 10K type strain sequencing project: providing services to taxonomists for standard genome sequencing and annotation.</title>
        <authorList>
            <consortium name="The Broad Institute Genomics Platform"/>
            <consortium name="The Broad Institute Genome Sequencing Center for Infectious Disease"/>
            <person name="Wu L."/>
            <person name="Ma J."/>
        </authorList>
    </citation>
    <scope>NUCLEOTIDE SEQUENCE [LARGE SCALE GENOMIC DNA]</scope>
    <source>
        <strain evidence="3">JCM 4737</strain>
    </source>
</reference>
<proteinExistence type="predicted"/>
<dbReference type="RefSeq" id="WP_170198274.1">
    <property type="nucleotide sequence ID" value="NZ_BMVO01000004.1"/>
</dbReference>
<evidence type="ECO:0000313" key="3">
    <source>
        <dbReference type="Proteomes" id="UP000599437"/>
    </source>
</evidence>
<accession>A0ABQ3DPI6</accession>
<keyword evidence="3" id="KW-1185">Reference proteome</keyword>
<comment type="caution">
    <text evidence="2">The sequence shown here is derived from an EMBL/GenBank/DDBJ whole genome shotgun (WGS) entry which is preliminary data.</text>
</comment>
<sequence>MYERVNEDPARRTHAVESGHNVLRGAPEDLSKLVLGAAGDQPGTLGAAGTG</sequence>
<gene>
    <name evidence="2" type="ORF">GCM10010346_18040</name>
</gene>
<feature type="region of interest" description="Disordered" evidence="1">
    <location>
        <begin position="1"/>
        <end position="24"/>
    </location>
</feature>
<evidence type="ECO:0000256" key="1">
    <source>
        <dbReference type="SAM" id="MobiDB-lite"/>
    </source>
</evidence>
<protein>
    <submittedName>
        <fullName evidence="2">Uncharacterized protein</fullName>
    </submittedName>
</protein>
<name>A0ABQ3DPI6_9ACTN</name>
<organism evidence="2 3">
    <name type="scientific">Streptomyces chryseus</name>
    <dbReference type="NCBI Taxonomy" id="68186"/>
    <lineage>
        <taxon>Bacteria</taxon>
        <taxon>Bacillati</taxon>
        <taxon>Actinomycetota</taxon>
        <taxon>Actinomycetes</taxon>
        <taxon>Kitasatosporales</taxon>
        <taxon>Streptomycetaceae</taxon>
        <taxon>Streptomyces</taxon>
    </lineage>
</organism>